<accession>A0AAW5L9E5</accession>
<feature type="non-terminal residue" evidence="2">
    <location>
        <position position="100"/>
    </location>
</feature>
<organism evidence="2 3">
    <name type="scientific">Bacillus cereus</name>
    <dbReference type="NCBI Taxonomy" id="1396"/>
    <lineage>
        <taxon>Bacteria</taxon>
        <taxon>Bacillati</taxon>
        <taxon>Bacillota</taxon>
        <taxon>Bacilli</taxon>
        <taxon>Bacillales</taxon>
        <taxon>Bacillaceae</taxon>
        <taxon>Bacillus</taxon>
        <taxon>Bacillus cereus group</taxon>
    </lineage>
</organism>
<protein>
    <submittedName>
        <fullName evidence="2">Nuclease</fullName>
    </submittedName>
</protein>
<dbReference type="Gene3D" id="3.40.50.10130">
    <property type="match status" value="1"/>
</dbReference>
<dbReference type="GO" id="GO:0006259">
    <property type="term" value="P:DNA metabolic process"/>
    <property type="evidence" value="ECO:0007669"/>
    <property type="project" value="UniProtKB-ARBA"/>
</dbReference>
<dbReference type="InterPro" id="IPR006166">
    <property type="entry name" value="ERCC4_domain"/>
</dbReference>
<reference evidence="2" key="1">
    <citation type="submission" date="2022-07" db="EMBL/GenBank/DDBJ databases">
        <title>Identification and characterization of Bacillus thuringiensis and other Bacillus cereus group isolates from spinach by whole genome sequencing.</title>
        <authorList>
            <person name="Zao X."/>
            <person name="Zervas A."/>
            <person name="Hendriks M."/>
            <person name="Rajkovic A."/>
            <person name="Van Overbeek L."/>
            <person name="Hendriksen N.B."/>
            <person name="Uyttendaele M."/>
        </authorList>
    </citation>
    <scope>NUCLEOTIDE SEQUENCE</scope>
    <source>
        <strain evidence="2">781001F-1</strain>
    </source>
</reference>
<dbReference type="Proteomes" id="UP001204643">
    <property type="component" value="Unassembled WGS sequence"/>
</dbReference>
<dbReference type="RefSeq" id="WP_346673830.1">
    <property type="nucleotide sequence ID" value="NZ_JANHDX010000286.1"/>
</dbReference>
<dbReference type="SUPFAM" id="SSF52980">
    <property type="entry name" value="Restriction endonuclease-like"/>
    <property type="match status" value="1"/>
</dbReference>
<name>A0AAW5L9E5_BACCE</name>
<comment type="caution">
    <text evidence="2">The sequence shown here is derived from an EMBL/GenBank/DDBJ whole genome shotgun (WGS) entry which is preliminary data.</text>
</comment>
<gene>
    <name evidence="2" type="ORF">NPM19_31245</name>
</gene>
<dbReference type="GO" id="GO:0004518">
    <property type="term" value="F:nuclease activity"/>
    <property type="evidence" value="ECO:0007669"/>
    <property type="project" value="InterPro"/>
</dbReference>
<sequence length="100" mass="11736">MQAIHYRYSESELKAILSTLEIIVDTREQKNQHVLDYFHKKKVSLKIRGMKTCDYSAMIPKNLEMGLTRDIYLTAGVERKNGVDELVESIKDRTRFENEL</sequence>
<dbReference type="InterPro" id="IPR011335">
    <property type="entry name" value="Restrct_endonuc-II-like"/>
</dbReference>
<evidence type="ECO:0000313" key="2">
    <source>
        <dbReference type="EMBL" id="MCQ6289053.1"/>
    </source>
</evidence>
<dbReference type="Pfam" id="PF02732">
    <property type="entry name" value="ERCC4"/>
    <property type="match status" value="1"/>
</dbReference>
<feature type="domain" description="ERCC4" evidence="1">
    <location>
        <begin position="24"/>
        <end position="99"/>
    </location>
</feature>
<proteinExistence type="predicted"/>
<evidence type="ECO:0000259" key="1">
    <source>
        <dbReference type="Pfam" id="PF02732"/>
    </source>
</evidence>
<dbReference type="GO" id="GO:0003677">
    <property type="term" value="F:DNA binding"/>
    <property type="evidence" value="ECO:0007669"/>
    <property type="project" value="InterPro"/>
</dbReference>
<dbReference type="AlphaFoldDB" id="A0AAW5L9E5"/>
<evidence type="ECO:0000313" key="3">
    <source>
        <dbReference type="Proteomes" id="UP001204643"/>
    </source>
</evidence>
<dbReference type="EMBL" id="JANHEB010000122">
    <property type="protein sequence ID" value="MCQ6289053.1"/>
    <property type="molecule type" value="Genomic_DNA"/>
</dbReference>